<comment type="similarity">
    <text evidence="5">Belongs to the binding-protein-dependent transport system permease family.</text>
</comment>
<dbReference type="InterPro" id="IPR052730">
    <property type="entry name" value="Sugar_ABC_transporter"/>
</dbReference>
<evidence type="ECO:0000313" key="10">
    <source>
        <dbReference type="Proteomes" id="UP000292385"/>
    </source>
</evidence>
<dbReference type="PROSITE" id="PS50928">
    <property type="entry name" value="ABC_TM1"/>
    <property type="match status" value="1"/>
</dbReference>
<feature type="transmembrane region" description="Helical" evidence="5">
    <location>
        <begin position="28"/>
        <end position="49"/>
    </location>
</feature>
<feature type="transmembrane region" description="Helical" evidence="5">
    <location>
        <begin position="284"/>
        <end position="303"/>
    </location>
</feature>
<dbReference type="EMBL" id="SJKC01000003">
    <property type="protein sequence ID" value="TCC35441.1"/>
    <property type="molecule type" value="Genomic_DNA"/>
</dbReference>
<gene>
    <name evidence="8" type="ORF">E0H58_07075</name>
    <name evidence="9" type="ORF">E0H92_22065</name>
</gene>
<dbReference type="Gene3D" id="1.10.3720.10">
    <property type="entry name" value="MetI-like"/>
    <property type="match status" value="1"/>
</dbReference>
<accession>A0A4R0IP26</accession>
<dbReference type="CDD" id="cd06261">
    <property type="entry name" value="TM_PBP2"/>
    <property type="match status" value="1"/>
</dbReference>
<evidence type="ECO:0000256" key="2">
    <source>
        <dbReference type="ARBA" id="ARBA00022692"/>
    </source>
</evidence>
<proteinExistence type="inferred from homology"/>
<reference evidence="10 11" key="1">
    <citation type="submission" date="2019-02" db="EMBL/GenBank/DDBJ databases">
        <title>Kribbella capetownensis sp. nov. and Kribbella speibonae sp. nov., isolated from soil.</title>
        <authorList>
            <person name="Curtis S.M."/>
            <person name="Norton I."/>
            <person name="Everest G.J."/>
            <person name="Meyers P.R."/>
        </authorList>
    </citation>
    <scope>NUCLEOTIDE SEQUENCE [LARGE SCALE GENOMIC DNA]</scope>
    <source>
        <strain evidence="8 10">SK5</strain>
        <strain evidence="9 11">YM55</strain>
    </source>
</reference>
<keyword evidence="5" id="KW-0813">Transport</keyword>
<evidence type="ECO:0000256" key="3">
    <source>
        <dbReference type="ARBA" id="ARBA00022989"/>
    </source>
</evidence>
<dbReference type="Proteomes" id="UP000292385">
    <property type="component" value="Unassembled WGS sequence"/>
</dbReference>
<evidence type="ECO:0000256" key="6">
    <source>
        <dbReference type="SAM" id="MobiDB-lite"/>
    </source>
</evidence>
<keyword evidence="4 5" id="KW-0472">Membrane</keyword>
<dbReference type="InterPro" id="IPR000515">
    <property type="entry name" value="MetI-like"/>
</dbReference>
<evidence type="ECO:0000256" key="5">
    <source>
        <dbReference type="RuleBase" id="RU363032"/>
    </source>
</evidence>
<dbReference type="SUPFAM" id="SSF161098">
    <property type="entry name" value="MetI-like"/>
    <property type="match status" value="1"/>
</dbReference>
<dbReference type="PANTHER" id="PTHR43759">
    <property type="entry name" value="TREHALOSE TRANSPORT SYSTEM PERMEASE PROTEIN SUGA"/>
    <property type="match status" value="1"/>
</dbReference>
<evidence type="ECO:0000256" key="1">
    <source>
        <dbReference type="ARBA" id="ARBA00004141"/>
    </source>
</evidence>
<dbReference type="PANTHER" id="PTHR43759:SF1">
    <property type="entry name" value="GLUCOSE IMPORT SYSTEM PERMEASE PROTEIN GLCT"/>
    <property type="match status" value="1"/>
</dbReference>
<dbReference type="Pfam" id="PF00528">
    <property type="entry name" value="BPD_transp_1"/>
    <property type="match status" value="1"/>
</dbReference>
<evidence type="ECO:0000259" key="7">
    <source>
        <dbReference type="PROSITE" id="PS50928"/>
    </source>
</evidence>
<dbReference type="EMBL" id="SJJY01000001">
    <property type="protein sequence ID" value="TCC27698.1"/>
    <property type="molecule type" value="Genomic_DNA"/>
</dbReference>
<keyword evidence="2 5" id="KW-0812">Transmembrane</keyword>
<evidence type="ECO:0000313" key="11">
    <source>
        <dbReference type="Proteomes" id="UP000294225"/>
    </source>
</evidence>
<keyword evidence="3 5" id="KW-1133">Transmembrane helix</keyword>
<comment type="caution">
    <text evidence="9">The sequence shown here is derived from an EMBL/GenBank/DDBJ whole genome shotgun (WGS) entry which is preliminary data.</text>
</comment>
<evidence type="ECO:0000256" key="4">
    <source>
        <dbReference type="ARBA" id="ARBA00023136"/>
    </source>
</evidence>
<dbReference type="RefSeq" id="WP_131460387.1">
    <property type="nucleotide sequence ID" value="NZ_SJJY01000001.1"/>
</dbReference>
<evidence type="ECO:0000313" key="9">
    <source>
        <dbReference type="EMBL" id="TCC35441.1"/>
    </source>
</evidence>
<dbReference type="GO" id="GO:0055085">
    <property type="term" value="P:transmembrane transport"/>
    <property type="evidence" value="ECO:0007669"/>
    <property type="project" value="InterPro"/>
</dbReference>
<dbReference type="Proteomes" id="UP000294225">
    <property type="component" value="Unassembled WGS sequence"/>
</dbReference>
<evidence type="ECO:0000313" key="8">
    <source>
        <dbReference type="EMBL" id="TCC27698.1"/>
    </source>
</evidence>
<dbReference type="InterPro" id="IPR035906">
    <property type="entry name" value="MetI-like_sf"/>
</dbReference>
<dbReference type="GO" id="GO:0005886">
    <property type="term" value="C:plasma membrane"/>
    <property type="evidence" value="ECO:0007669"/>
    <property type="project" value="UniProtKB-SubCell"/>
</dbReference>
<dbReference type="AlphaFoldDB" id="A0A4R0IP26"/>
<sequence>MTASAPVAERPANKAKKQQRFDEGTGRLAATLLSPTLLVLGVVVLFPIISALRESLFQSGQRLDENGFIVKGSTFVGLDNYLDIFRGETGDRFWNAFYNTTFFTVVCVVLETVLGVAMALIMHKAFKGRGIVRASILVPWAIPTVISALLWKWIFQADGVANTLIGAQVLWSTEGWQSKLSVVIADTWKTAPFIGLLVLAGLQTIPAEVYEAAKVDGANAWKTFTRITLPLVKPALLVAVLFRILDTLRIFDLPFVLVGQHKNSVETLSMLAFDEASNTRFGPAAAYATVLFLYVAVVAYLFVKILGADVIGEARAKKPGGGNGKRWQKKNAVKDTTNASVGAVASGGGGF</sequence>
<feature type="domain" description="ABC transmembrane type-1" evidence="7">
    <location>
        <begin position="97"/>
        <end position="302"/>
    </location>
</feature>
<feature type="transmembrane region" description="Helical" evidence="5">
    <location>
        <begin position="134"/>
        <end position="154"/>
    </location>
</feature>
<name>A0A4R0IP26_9ACTN</name>
<organism evidence="9 11">
    <name type="scientific">Kribbella speibonae</name>
    <dbReference type="NCBI Taxonomy" id="1572660"/>
    <lineage>
        <taxon>Bacteria</taxon>
        <taxon>Bacillati</taxon>
        <taxon>Actinomycetota</taxon>
        <taxon>Actinomycetes</taxon>
        <taxon>Propionibacteriales</taxon>
        <taxon>Kribbellaceae</taxon>
        <taxon>Kribbella</taxon>
    </lineage>
</organism>
<feature type="transmembrane region" description="Helical" evidence="5">
    <location>
        <begin position="102"/>
        <end position="122"/>
    </location>
</feature>
<protein>
    <submittedName>
        <fullName evidence="9">Sugar ABC transporter permease</fullName>
    </submittedName>
</protein>
<keyword evidence="10" id="KW-1185">Reference proteome</keyword>
<comment type="subcellular location">
    <subcellularLocation>
        <location evidence="5">Cell membrane</location>
        <topology evidence="5">Multi-pass membrane protein</topology>
    </subcellularLocation>
    <subcellularLocation>
        <location evidence="1">Membrane</location>
        <topology evidence="1">Multi-pass membrane protein</topology>
    </subcellularLocation>
</comment>
<feature type="region of interest" description="Disordered" evidence="6">
    <location>
        <begin position="1"/>
        <end position="20"/>
    </location>
</feature>